<name>A0A5D6US24_9BACT</name>
<organism evidence="1 2">
    <name type="scientific">Hymenobacter lutimineralis</name>
    <dbReference type="NCBI Taxonomy" id="2606448"/>
    <lineage>
        <taxon>Bacteria</taxon>
        <taxon>Pseudomonadati</taxon>
        <taxon>Bacteroidota</taxon>
        <taxon>Cytophagia</taxon>
        <taxon>Cytophagales</taxon>
        <taxon>Hymenobacteraceae</taxon>
        <taxon>Hymenobacter</taxon>
    </lineage>
</organism>
<reference evidence="1 2" key="1">
    <citation type="submission" date="2019-08" db="EMBL/GenBank/DDBJ databases">
        <authorList>
            <person name="Seo M.-J."/>
        </authorList>
    </citation>
    <scope>NUCLEOTIDE SEQUENCE [LARGE SCALE GENOMIC DNA]</scope>
    <source>
        <strain evidence="1 2">KIGAM108</strain>
    </source>
</reference>
<dbReference type="Proteomes" id="UP000322791">
    <property type="component" value="Unassembled WGS sequence"/>
</dbReference>
<dbReference type="EMBL" id="VTHL01000035">
    <property type="protein sequence ID" value="TYZ05860.1"/>
    <property type="molecule type" value="Genomic_DNA"/>
</dbReference>
<proteinExistence type="predicted"/>
<dbReference type="PROSITE" id="PS51257">
    <property type="entry name" value="PROKAR_LIPOPROTEIN"/>
    <property type="match status" value="1"/>
</dbReference>
<evidence type="ECO:0000313" key="2">
    <source>
        <dbReference type="Proteomes" id="UP000322791"/>
    </source>
</evidence>
<protein>
    <submittedName>
        <fullName evidence="1">Fimbrillin family protein</fullName>
    </submittedName>
</protein>
<evidence type="ECO:0000313" key="1">
    <source>
        <dbReference type="EMBL" id="TYZ05860.1"/>
    </source>
</evidence>
<keyword evidence="2" id="KW-1185">Reference proteome</keyword>
<dbReference type="RefSeq" id="WP_149072876.1">
    <property type="nucleotide sequence ID" value="NZ_VTHL01000035.1"/>
</dbReference>
<dbReference type="AlphaFoldDB" id="A0A5D6US24"/>
<accession>A0A5D6US24</accession>
<gene>
    <name evidence="1" type="ORF">FY528_20455</name>
</gene>
<sequence>MKHFFYQALCCLALSLAGCSSKESDAVQPLAARVGADAKAGALSTPTLSQAFTNKTFIGVQVTAGATGAPAGFSLQWMTAADFAASGGVWNDALACKASFSGNARDSRYALAAGESAVVNVGSLLLDNGASASCTDALACGTTYVFRAFAHAEKSSKRSAFTEVSYFNTLSCFGFPTGEEEVD</sequence>
<comment type="caution">
    <text evidence="1">The sequence shown here is derived from an EMBL/GenBank/DDBJ whole genome shotgun (WGS) entry which is preliminary data.</text>
</comment>